<reference evidence="2" key="1">
    <citation type="journal article" date="2024" name="Proc. Natl. Acad. Sci. U.S.A.">
        <title>Extraordinary preservation of gene collinearity over three hundred million years revealed in homosporous lycophytes.</title>
        <authorList>
            <person name="Li C."/>
            <person name="Wickell D."/>
            <person name="Kuo L.Y."/>
            <person name="Chen X."/>
            <person name="Nie B."/>
            <person name="Liao X."/>
            <person name="Peng D."/>
            <person name="Ji J."/>
            <person name="Jenkins J."/>
            <person name="Williams M."/>
            <person name="Shu S."/>
            <person name="Plott C."/>
            <person name="Barry K."/>
            <person name="Rajasekar S."/>
            <person name="Grimwood J."/>
            <person name="Han X."/>
            <person name="Sun S."/>
            <person name="Hou Z."/>
            <person name="He W."/>
            <person name="Dai G."/>
            <person name="Sun C."/>
            <person name="Schmutz J."/>
            <person name="Leebens-Mack J.H."/>
            <person name="Li F.W."/>
            <person name="Wang L."/>
        </authorList>
    </citation>
    <scope>NUCLEOTIDE SEQUENCE [LARGE SCALE GENOMIC DNA]</scope>
    <source>
        <strain evidence="2">cv. PW_Plant_1</strain>
    </source>
</reference>
<dbReference type="Proteomes" id="UP001162992">
    <property type="component" value="Chromosome 13"/>
</dbReference>
<keyword evidence="2" id="KW-1185">Reference proteome</keyword>
<sequence length="105" mass="11699">MEKGASHSRAGENATGDHRQADRRLEEGASHRQGRRFRRCVDRTLSSHPGSEEGTGRRVATGKDRPKQIEVADQVAVSSSEDQRRGRKTKRSQDRREWGSQGSGS</sequence>
<evidence type="ECO:0000313" key="2">
    <source>
        <dbReference type="Proteomes" id="UP001162992"/>
    </source>
</evidence>
<proteinExistence type="predicted"/>
<name>A0ACC2BUK2_DIPCM</name>
<organism evidence="1 2">
    <name type="scientific">Diphasiastrum complanatum</name>
    <name type="common">Issler's clubmoss</name>
    <name type="synonym">Lycopodium complanatum</name>
    <dbReference type="NCBI Taxonomy" id="34168"/>
    <lineage>
        <taxon>Eukaryota</taxon>
        <taxon>Viridiplantae</taxon>
        <taxon>Streptophyta</taxon>
        <taxon>Embryophyta</taxon>
        <taxon>Tracheophyta</taxon>
        <taxon>Lycopodiopsida</taxon>
        <taxon>Lycopodiales</taxon>
        <taxon>Lycopodiaceae</taxon>
        <taxon>Lycopodioideae</taxon>
        <taxon>Diphasiastrum</taxon>
    </lineage>
</organism>
<gene>
    <name evidence="1" type="ORF">O6H91_13G049100</name>
</gene>
<accession>A0ACC2BUK2</accession>
<dbReference type="EMBL" id="CM055104">
    <property type="protein sequence ID" value="KAJ7533440.1"/>
    <property type="molecule type" value="Genomic_DNA"/>
</dbReference>
<evidence type="ECO:0000313" key="1">
    <source>
        <dbReference type="EMBL" id="KAJ7533440.1"/>
    </source>
</evidence>
<comment type="caution">
    <text evidence="1">The sequence shown here is derived from an EMBL/GenBank/DDBJ whole genome shotgun (WGS) entry which is preliminary data.</text>
</comment>
<protein>
    <submittedName>
        <fullName evidence="1">Uncharacterized protein</fullName>
    </submittedName>
</protein>